<dbReference type="InterPro" id="IPR013087">
    <property type="entry name" value="Znf_C2H2_type"/>
</dbReference>
<feature type="region of interest" description="Disordered" evidence="12">
    <location>
        <begin position="1190"/>
        <end position="1212"/>
    </location>
</feature>
<evidence type="ECO:0000256" key="7">
    <source>
        <dbReference type="ARBA" id="ARBA00023015"/>
    </source>
</evidence>
<feature type="compositionally biased region" description="Polar residues" evidence="12">
    <location>
        <begin position="1196"/>
        <end position="1212"/>
    </location>
</feature>
<dbReference type="EMBL" id="JAWDGP010007375">
    <property type="protein sequence ID" value="KAK3722319.1"/>
    <property type="molecule type" value="Genomic_DNA"/>
</dbReference>
<dbReference type="Gene3D" id="3.30.160.60">
    <property type="entry name" value="Classic Zinc Finger"/>
    <property type="match status" value="1"/>
</dbReference>
<feature type="region of interest" description="Disordered" evidence="12">
    <location>
        <begin position="1110"/>
        <end position="1159"/>
    </location>
</feature>
<feature type="region of interest" description="Disordered" evidence="12">
    <location>
        <begin position="503"/>
        <end position="594"/>
    </location>
</feature>
<feature type="compositionally biased region" description="Low complexity" evidence="12">
    <location>
        <begin position="1132"/>
        <end position="1148"/>
    </location>
</feature>
<evidence type="ECO:0000313" key="15">
    <source>
        <dbReference type="EMBL" id="KAK3722319.1"/>
    </source>
</evidence>
<feature type="compositionally biased region" description="Basic and acidic residues" evidence="12">
    <location>
        <begin position="649"/>
        <end position="665"/>
    </location>
</feature>
<feature type="region of interest" description="Disordered" evidence="12">
    <location>
        <begin position="332"/>
        <end position="369"/>
    </location>
</feature>
<feature type="compositionally biased region" description="Polar residues" evidence="12">
    <location>
        <begin position="735"/>
        <end position="745"/>
    </location>
</feature>
<keyword evidence="16" id="KW-1185">Reference proteome</keyword>
<feature type="compositionally biased region" description="Basic and acidic residues" evidence="12">
    <location>
        <begin position="1568"/>
        <end position="1588"/>
    </location>
</feature>
<keyword evidence="4" id="KW-0677">Repeat</keyword>
<gene>
    <name evidence="15" type="ORF">RRG08_041925</name>
</gene>
<organism evidence="15 16">
    <name type="scientific">Elysia crispata</name>
    <name type="common">lettuce slug</name>
    <dbReference type="NCBI Taxonomy" id="231223"/>
    <lineage>
        <taxon>Eukaryota</taxon>
        <taxon>Metazoa</taxon>
        <taxon>Spiralia</taxon>
        <taxon>Lophotrochozoa</taxon>
        <taxon>Mollusca</taxon>
        <taxon>Gastropoda</taxon>
        <taxon>Heterobranchia</taxon>
        <taxon>Euthyneura</taxon>
        <taxon>Panpulmonata</taxon>
        <taxon>Sacoglossa</taxon>
        <taxon>Placobranchoidea</taxon>
        <taxon>Plakobranchidae</taxon>
        <taxon>Elysia</taxon>
    </lineage>
</organism>
<evidence type="ECO:0000256" key="12">
    <source>
        <dbReference type="SAM" id="MobiDB-lite"/>
    </source>
</evidence>
<dbReference type="PROSITE" id="PS00028">
    <property type="entry name" value="ZINC_FINGER_C2H2_1"/>
    <property type="match status" value="1"/>
</dbReference>
<feature type="compositionally biased region" description="Polar residues" evidence="12">
    <location>
        <begin position="154"/>
        <end position="172"/>
    </location>
</feature>
<feature type="compositionally biased region" description="Polar residues" evidence="12">
    <location>
        <begin position="338"/>
        <end position="348"/>
    </location>
</feature>
<feature type="region of interest" description="Disordered" evidence="12">
    <location>
        <begin position="898"/>
        <end position="1072"/>
    </location>
</feature>
<evidence type="ECO:0000256" key="6">
    <source>
        <dbReference type="ARBA" id="ARBA00022833"/>
    </source>
</evidence>
<feature type="compositionally biased region" description="Acidic residues" evidence="12">
    <location>
        <begin position="505"/>
        <end position="516"/>
    </location>
</feature>
<feature type="compositionally biased region" description="Basic and acidic residues" evidence="12">
    <location>
        <begin position="674"/>
        <end position="683"/>
    </location>
</feature>
<dbReference type="GO" id="GO:0003677">
    <property type="term" value="F:DNA binding"/>
    <property type="evidence" value="ECO:0007669"/>
    <property type="project" value="UniProtKB-KW"/>
</dbReference>
<feature type="region of interest" description="Disordered" evidence="12">
    <location>
        <begin position="149"/>
        <end position="228"/>
    </location>
</feature>
<feature type="compositionally biased region" description="Basic and acidic residues" evidence="12">
    <location>
        <begin position="722"/>
        <end position="732"/>
    </location>
</feature>
<keyword evidence="6" id="KW-0862">Zinc</keyword>
<feature type="domain" description="C2H2-type" evidence="13">
    <location>
        <begin position="600"/>
        <end position="627"/>
    </location>
</feature>
<feature type="region of interest" description="Disordered" evidence="12">
    <location>
        <begin position="722"/>
        <end position="764"/>
    </location>
</feature>
<dbReference type="PANTHER" id="PTHR12958:SF3">
    <property type="entry name" value="ZINC FINGER PROTEIN USH"/>
    <property type="match status" value="1"/>
</dbReference>
<dbReference type="InterPro" id="IPR039746">
    <property type="entry name" value="FOG"/>
</dbReference>
<feature type="region of interest" description="Disordered" evidence="12">
    <location>
        <begin position="1555"/>
        <end position="1588"/>
    </location>
</feature>
<dbReference type="InterPro" id="IPR034731">
    <property type="entry name" value="Znf_CCHC_FOG"/>
</dbReference>
<dbReference type="GO" id="GO:0030154">
    <property type="term" value="P:cell differentiation"/>
    <property type="evidence" value="ECO:0007669"/>
    <property type="project" value="UniProtKB-ARBA"/>
</dbReference>
<feature type="compositionally biased region" description="Polar residues" evidence="12">
    <location>
        <begin position="517"/>
        <end position="532"/>
    </location>
</feature>
<dbReference type="GO" id="GO:0007507">
    <property type="term" value="P:heart development"/>
    <property type="evidence" value="ECO:0007669"/>
    <property type="project" value="TreeGrafter"/>
</dbReference>
<evidence type="ECO:0000256" key="10">
    <source>
        <dbReference type="ARBA" id="ARBA00023242"/>
    </source>
</evidence>
<keyword evidence="5 11" id="KW-0863">Zinc-finger</keyword>
<feature type="domain" description="CCHC FOG-type" evidence="14">
    <location>
        <begin position="1160"/>
        <end position="1193"/>
    </location>
</feature>
<feature type="region of interest" description="Disordered" evidence="12">
    <location>
        <begin position="645"/>
        <end position="703"/>
    </location>
</feature>
<keyword evidence="10" id="KW-0539">Nucleus</keyword>
<feature type="compositionally biased region" description="Basic and acidic residues" evidence="12">
    <location>
        <begin position="534"/>
        <end position="549"/>
    </location>
</feature>
<dbReference type="GO" id="GO:0000122">
    <property type="term" value="P:negative regulation of transcription by RNA polymerase II"/>
    <property type="evidence" value="ECO:0007669"/>
    <property type="project" value="TreeGrafter"/>
</dbReference>
<dbReference type="SUPFAM" id="SSF57667">
    <property type="entry name" value="beta-beta-alpha zinc fingers"/>
    <property type="match status" value="5"/>
</dbReference>
<evidence type="ECO:0000256" key="1">
    <source>
        <dbReference type="ARBA" id="ARBA00004123"/>
    </source>
</evidence>
<dbReference type="SMART" id="SM00355">
    <property type="entry name" value="ZnF_C2H2"/>
    <property type="match status" value="7"/>
</dbReference>
<name>A0AAE1CNX2_9GAST</name>
<dbReference type="PROSITE" id="PS51810">
    <property type="entry name" value="ZF_CCHC_FOG"/>
    <property type="match status" value="3"/>
</dbReference>
<feature type="region of interest" description="Disordered" evidence="12">
    <location>
        <begin position="1234"/>
        <end position="1260"/>
    </location>
</feature>
<sequence length="1998" mass="219708">MKIPLFFVLVRDEDDGDEMDGGDCRSSVHVYSVCSAEGKTQRPATGWDDIPHSPGQPSGFSYASRASGVANSANQLKPNGKEEEDPQPGSIIVKALESDQQKKDQISENGDKYPMYKNENATLCSSPLFKQSKQNVDCLEGESSICGDGEKTSDSANHGTLPASTVSISNFPQKEDATMSDALLGSKPKGVKRVSSPNRREDSDISLTAKPETKSRLRSASPTENLNNKISHEDDHVISQHSNIKDHVLSECQTPNITNDPKKQVTQKIYGDSKEKLHSKSSFMARFPIIPNGKSFTQFSRPFSQQKLDHFNKNKPSSSSSFSIANITSSAACKDSPENSPHSVSPIGSPQPPSPAASKVDSSRTRSQEEAELALVNQLQLPSDVLYLRQQEVSIHGTPNLGWVVCCAIPLPQGSSLGPFQGQLVAPEDVKVGDLIVQLSNKKGQQALMNVADQSGGWLALLRTPHTPAQRNTHVYWEGGRIWCEIVSDIDMGTELRASFSFQHDEEEEEDVDEEQPTNGMTHTRAGPSTSPGRDIRVQPVHEEVKEEITTTTTSSRSSSNDSNGACGDSDAHTQRSHLQQLPPHPNQQQPAPGHAALIYGCPFCGVRFSSPRTLQGHLSFYCSKKTSDSRLISPTASVLKHKGNNQVRSDDCDIKQEPGERTPVSERVGLKRHANDAERDSGIDMEPAPSAHPPVKISRQYTSRHSLVETPGRYLNLEDHTEKHSSADNHNRMHSNTDNQNRIPSSDNSSSSLPQMQDNNDKTKVPFNASLVRPERHTATILKAPSSETFCKECKIQFSSMRTYKCHKEHYCAQRRKKALADPSPFAAMFNSPFPFPSDTAGASAGLPSALQMSALSQRGLILPGQGSQMTAAAAAAAMILQANMAAMSLPRVLMHQRDSGPEPISRSRPRGPSSTYSLHPSSRDSSPEQQHSQLEPTISKLKPESQTAQMSSVPIKGLTRRSATPAIEGTGESETLNQKVRSQGIHREHQEDAESIDTHKPLSEVRSESRDEDHPLDLSVAKTESIQKDERNSLSPSSHRDPSRELPVHSNRSPSPSIHESSKNTSEVQEDVQKDFIKRSLVPVRVHSPLNMNQSVFLRTGRLSPGSAHTHLLANPGNHSLLLPPPSFLTAPSTTSSSDPGPSMSPLGKRRRPASPSDLAKSISKCLDCNIVFYKHDNYLIHKKHYCSGKRRPAQTSSRSMSPNSPTIYHGQNVTFSPRRIGVASHSPQNYPGVSPTSSGVVKVPSPQAVQKSHSPPRYQSGKIKYKFYCVPCRIKFSNASILEAHKEYYCPAGKDSEHSVILQTNSSLSEESGSNEVTVLSSHEDGEGNQRGSSSPPDSQHEEVTCNRCNSLFSSARLLRLHVCDGGFPCPHCDHVAITENRLAEHLKVHAPTRAYRCTICGYRGNTARGMRMHGKTHIDEGLDFTDENMLEYEEPAVMPILSQAASSALAGGAATDSELLRLKNEPYKRRRSRKAYEKFDHPLPKVDIPQTCPLCGQNFANAEFLASHFKVHQIAASQYLAGLMKCIHCSFVGKSPEDLRAHFEANHASNHRIHFPQRVSPAETTRERQSDLDRRSPRNDKTDIGEIMSPEEMQTHMVITDPNSPLNERNLMKIETACGDDDDMVPPHSTSPFPVKIKEEPMEPEENSNVHNEPVDHFLHIPLYNNVVNTEERESPSLKKLSVSPSVFLPRNDSSERTDIKENNKIELRSETDHNDTSPGISIKKEPCTEVAEAVFPPCNNTPSSVGLAPNDKQGDAYSDFFKSRTSTSASHVQNTVLNHSINNGSTDNHASIRQEKESGETVSQLSPMPGPIRVQVKQEREEDDSVKSNFLASPNSKSDVIVRRQGISPHSPSRTDQRIRLCPDIQPGVSATGHTASPPSSRHRTSPRQSPPMVTHVPPVHLSSAYPPQPLFPHHSLPFPYSNHPALPIFFLPGQAALSGPRQAFSVTSREDRGSRYCQNCDISFSKQATYLAHKKYYCTARPRGEPQPSATA</sequence>
<dbReference type="Proteomes" id="UP001283361">
    <property type="component" value="Unassembled WGS sequence"/>
</dbReference>
<evidence type="ECO:0000256" key="2">
    <source>
        <dbReference type="ARBA" id="ARBA00022491"/>
    </source>
</evidence>
<dbReference type="InterPro" id="IPR001214">
    <property type="entry name" value="SET_dom"/>
</dbReference>
<keyword evidence="2" id="KW-0678">Repressor</keyword>
<dbReference type="GO" id="GO:0061629">
    <property type="term" value="F:RNA polymerase II-specific DNA-binding transcription factor binding"/>
    <property type="evidence" value="ECO:0007669"/>
    <property type="project" value="InterPro"/>
</dbReference>
<keyword evidence="7" id="KW-0805">Transcription regulation</keyword>
<feature type="domain" description="CCHC FOG-type" evidence="14">
    <location>
        <begin position="784"/>
        <end position="817"/>
    </location>
</feature>
<feature type="compositionally biased region" description="Low complexity" evidence="12">
    <location>
        <begin position="550"/>
        <end position="560"/>
    </location>
</feature>
<feature type="compositionally biased region" description="Polar residues" evidence="12">
    <location>
        <begin position="1783"/>
        <end position="1794"/>
    </location>
</feature>
<evidence type="ECO:0000256" key="4">
    <source>
        <dbReference type="ARBA" id="ARBA00022737"/>
    </source>
</evidence>
<dbReference type="InterPro" id="IPR036236">
    <property type="entry name" value="Znf_C2H2_sf"/>
</dbReference>
<keyword evidence="3" id="KW-0479">Metal-binding</keyword>
<evidence type="ECO:0000256" key="3">
    <source>
        <dbReference type="ARBA" id="ARBA00022723"/>
    </source>
</evidence>
<feature type="region of interest" description="Disordered" evidence="12">
    <location>
        <begin position="1307"/>
        <end position="1345"/>
    </location>
</feature>
<evidence type="ECO:0000256" key="11">
    <source>
        <dbReference type="PROSITE-ProRule" id="PRU00042"/>
    </source>
</evidence>
<dbReference type="PANTHER" id="PTHR12958">
    <property type="entry name" value="FRIEND OF GATA2-RELATED"/>
    <property type="match status" value="1"/>
</dbReference>
<dbReference type="InterPro" id="IPR046341">
    <property type="entry name" value="SET_dom_sf"/>
</dbReference>
<protein>
    <submittedName>
        <fullName evidence="15">Uncharacterized protein</fullName>
    </submittedName>
</protein>
<feature type="compositionally biased region" description="Polar residues" evidence="12">
    <location>
        <begin position="218"/>
        <end position="228"/>
    </location>
</feature>
<evidence type="ECO:0000259" key="13">
    <source>
        <dbReference type="PROSITE" id="PS50157"/>
    </source>
</evidence>
<keyword evidence="8" id="KW-0238">DNA-binding</keyword>
<feature type="compositionally biased region" description="Basic and acidic residues" evidence="12">
    <location>
        <begin position="1795"/>
        <end position="1804"/>
    </location>
</feature>
<feature type="domain" description="CCHC FOG-type" evidence="14">
    <location>
        <begin position="1955"/>
        <end position="1988"/>
    </location>
</feature>
<feature type="compositionally biased region" description="Basic and acidic residues" evidence="12">
    <location>
        <begin position="1697"/>
        <end position="1720"/>
    </location>
</feature>
<feature type="region of interest" description="Disordered" evidence="12">
    <location>
        <begin position="1693"/>
        <end position="1727"/>
    </location>
</feature>
<feature type="compositionally biased region" description="Polar residues" evidence="12">
    <location>
        <begin position="1832"/>
        <end position="1843"/>
    </location>
</feature>
<dbReference type="GO" id="GO:0045944">
    <property type="term" value="P:positive regulation of transcription by RNA polymerase II"/>
    <property type="evidence" value="ECO:0007669"/>
    <property type="project" value="TreeGrafter"/>
</dbReference>
<feature type="compositionally biased region" description="Polar residues" evidence="12">
    <location>
        <begin position="974"/>
        <end position="983"/>
    </location>
</feature>
<evidence type="ECO:0000256" key="8">
    <source>
        <dbReference type="ARBA" id="ARBA00023125"/>
    </source>
</evidence>
<reference evidence="15" key="1">
    <citation type="journal article" date="2023" name="G3 (Bethesda)">
        <title>A reference genome for the long-term kleptoplast-retaining sea slug Elysia crispata morphotype clarki.</title>
        <authorList>
            <person name="Eastman K.E."/>
            <person name="Pendleton A.L."/>
            <person name="Shaikh M.A."/>
            <person name="Suttiyut T."/>
            <person name="Ogas R."/>
            <person name="Tomko P."/>
            <person name="Gavelis G."/>
            <person name="Widhalm J.R."/>
            <person name="Wisecaver J.H."/>
        </authorList>
    </citation>
    <scope>NUCLEOTIDE SEQUENCE</scope>
    <source>
        <strain evidence="15">ECLA1</strain>
    </source>
</reference>
<feature type="region of interest" description="Disordered" evidence="12">
    <location>
        <begin position="1783"/>
        <end position="1907"/>
    </location>
</feature>
<feature type="compositionally biased region" description="Polar residues" evidence="12">
    <location>
        <begin position="1052"/>
        <end position="1069"/>
    </location>
</feature>
<comment type="subcellular location">
    <subcellularLocation>
        <location evidence="1">Nucleus</location>
    </subcellularLocation>
</comment>
<evidence type="ECO:0000259" key="14">
    <source>
        <dbReference type="PROSITE" id="PS51810"/>
    </source>
</evidence>
<dbReference type="GO" id="GO:0008270">
    <property type="term" value="F:zinc ion binding"/>
    <property type="evidence" value="ECO:0007669"/>
    <property type="project" value="UniProtKB-KW"/>
</dbReference>
<dbReference type="Gene3D" id="2.170.270.10">
    <property type="entry name" value="SET domain"/>
    <property type="match status" value="1"/>
</dbReference>
<evidence type="ECO:0000313" key="16">
    <source>
        <dbReference type="Proteomes" id="UP001283361"/>
    </source>
</evidence>
<feature type="compositionally biased region" description="Basic and acidic residues" evidence="12">
    <location>
        <begin position="1027"/>
        <end position="1049"/>
    </location>
</feature>
<dbReference type="Pfam" id="PF21549">
    <property type="entry name" value="PRDM2_PR"/>
    <property type="match status" value="1"/>
</dbReference>
<feature type="compositionally biased region" description="Polar residues" evidence="12">
    <location>
        <begin position="929"/>
        <end position="938"/>
    </location>
</feature>
<dbReference type="GO" id="GO:0005634">
    <property type="term" value="C:nucleus"/>
    <property type="evidence" value="ECO:0007669"/>
    <property type="project" value="UniProtKB-SubCell"/>
</dbReference>
<dbReference type="GO" id="GO:0009653">
    <property type="term" value="P:anatomical structure morphogenesis"/>
    <property type="evidence" value="ECO:0007669"/>
    <property type="project" value="UniProtKB-ARBA"/>
</dbReference>
<feature type="compositionally biased region" description="Low complexity" evidence="12">
    <location>
        <begin position="578"/>
        <end position="594"/>
    </location>
</feature>
<dbReference type="PROSITE" id="PS50157">
    <property type="entry name" value="ZINC_FINGER_C2H2_2"/>
    <property type="match status" value="3"/>
</dbReference>
<accession>A0AAE1CNX2</accession>
<feature type="compositionally biased region" description="Basic and acidic residues" evidence="12">
    <location>
        <begin position="987"/>
        <end position="1018"/>
    </location>
</feature>
<proteinExistence type="predicted"/>
<comment type="caution">
    <text evidence="15">The sequence shown here is derived from an EMBL/GenBank/DDBJ whole genome shotgun (WGS) entry which is preliminary data.</text>
</comment>
<feature type="region of interest" description="Disordered" evidence="12">
    <location>
        <begin position="38"/>
        <end position="115"/>
    </location>
</feature>
<evidence type="ECO:0000256" key="9">
    <source>
        <dbReference type="ARBA" id="ARBA00023163"/>
    </source>
</evidence>
<evidence type="ECO:0000256" key="5">
    <source>
        <dbReference type="ARBA" id="ARBA00022771"/>
    </source>
</evidence>
<feature type="domain" description="C2H2-type" evidence="13">
    <location>
        <begin position="1371"/>
        <end position="1398"/>
    </location>
</feature>
<feature type="compositionally biased region" description="Low complexity" evidence="12">
    <location>
        <begin position="903"/>
        <end position="916"/>
    </location>
</feature>
<feature type="domain" description="C2H2-type" evidence="13">
    <location>
        <begin position="1494"/>
        <end position="1516"/>
    </location>
</feature>
<feature type="compositionally biased region" description="Low complexity" evidence="12">
    <location>
        <begin position="1308"/>
        <end position="1319"/>
    </location>
</feature>
<feature type="compositionally biased region" description="Basic and acidic residues" evidence="12">
    <location>
        <begin position="96"/>
        <end position="111"/>
    </location>
</feature>
<keyword evidence="9" id="KW-0804">Transcription</keyword>